<evidence type="ECO:0000256" key="6">
    <source>
        <dbReference type="PIRSR" id="PIRSR600888-3"/>
    </source>
</evidence>
<sequence length="181" mass="20500">MKIHNTDIVGCIVLEPIIYKDSRGDFMETFHKAELEEALGYPIDFVQDNQSVSHKNVLRGLHFQRGKHAQAKLGRVIQGSALDVVVDLRKESPSFGKTVTIELTGENRLQIFIPKGVAHGFLALENQTVFSYKCDAYYNRESEAGILYNDPDLCIDWGIPDEDLILSEKDRALPLFKQLYS</sequence>
<dbReference type="GO" id="GO:0008830">
    <property type="term" value="F:dTDP-4-dehydrorhamnose 3,5-epimerase activity"/>
    <property type="evidence" value="ECO:0007669"/>
    <property type="project" value="UniProtKB-UniRule"/>
</dbReference>
<gene>
    <name evidence="8" type="primary">rfbC</name>
    <name evidence="8" type="ORF">OO016_02885</name>
</gene>
<evidence type="ECO:0000256" key="4">
    <source>
        <dbReference type="ARBA" id="ARBA00019595"/>
    </source>
</evidence>
<dbReference type="InterPro" id="IPR014710">
    <property type="entry name" value="RmlC-like_jellyroll"/>
</dbReference>
<proteinExistence type="inferred from homology"/>
<dbReference type="GO" id="GO:0000271">
    <property type="term" value="P:polysaccharide biosynthetic process"/>
    <property type="evidence" value="ECO:0007669"/>
    <property type="project" value="TreeGrafter"/>
</dbReference>
<dbReference type="Gene3D" id="2.60.120.10">
    <property type="entry name" value="Jelly Rolls"/>
    <property type="match status" value="1"/>
</dbReference>
<dbReference type="Proteomes" id="UP001207116">
    <property type="component" value="Unassembled WGS sequence"/>
</dbReference>
<dbReference type="NCBIfam" id="TIGR01221">
    <property type="entry name" value="rmlC"/>
    <property type="match status" value="1"/>
</dbReference>
<comment type="pathway">
    <text evidence="7">Carbohydrate biosynthesis; dTDP-L-rhamnose biosynthesis.</text>
</comment>
<evidence type="ECO:0000256" key="5">
    <source>
        <dbReference type="PIRSR" id="PIRSR600888-1"/>
    </source>
</evidence>
<feature type="active site" description="Proton acceptor" evidence="5">
    <location>
        <position position="62"/>
    </location>
</feature>
<comment type="catalytic activity">
    <reaction evidence="1 7">
        <text>dTDP-4-dehydro-6-deoxy-alpha-D-glucose = dTDP-4-dehydro-beta-L-rhamnose</text>
        <dbReference type="Rhea" id="RHEA:16969"/>
        <dbReference type="ChEBI" id="CHEBI:57649"/>
        <dbReference type="ChEBI" id="CHEBI:62830"/>
        <dbReference type="EC" id="5.1.3.13"/>
    </reaction>
</comment>
<dbReference type="EMBL" id="JAPFQP010000001">
    <property type="protein sequence ID" value="MCX2718537.1"/>
    <property type="molecule type" value="Genomic_DNA"/>
</dbReference>
<dbReference type="CDD" id="cd00438">
    <property type="entry name" value="cupin_RmlC"/>
    <property type="match status" value="1"/>
</dbReference>
<evidence type="ECO:0000256" key="7">
    <source>
        <dbReference type="RuleBase" id="RU364069"/>
    </source>
</evidence>
<comment type="caution">
    <text evidence="8">The sequence shown here is derived from an EMBL/GenBank/DDBJ whole genome shotgun (WGS) entry which is preliminary data.</text>
</comment>
<dbReference type="GO" id="GO:0019305">
    <property type="term" value="P:dTDP-rhamnose biosynthetic process"/>
    <property type="evidence" value="ECO:0007669"/>
    <property type="project" value="UniProtKB-UniRule"/>
</dbReference>
<name>A0AAE3MK02_9FLAO</name>
<feature type="site" description="Participates in a stacking interaction with the thymidine ring of dTDP-4-oxo-6-deoxyglucose" evidence="6">
    <location>
        <position position="138"/>
    </location>
</feature>
<dbReference type="InterPro" id="IPR000888">
    <property type="entry name" value="RmlC-like"/>
</dbReference>
<comment type="subunit">
    <text evidence="7">Homodimer.</text>
</comment>
<evidence type="ECO:0000256" key="3">
    <source>
        <dbReference type="ARBA" id="ARBA00012098"/>
    </source>
</evidence>
<protein>
    <recommendedName>
        <fullName evidence="4 7">dTDP-4-dehydrorhamnose 3,5-epimerase</fullName>
        <ecNumber evidence="3 7">5.1.3.13</ecNumber>
    </recommendedName>
    <alternativeName>
        <fullName evidence="7">Thymidine diphospho-4-keto-rhamnose 3,5-epimerase</fullName>
    </alternativeName>
</protein>
<dbReference type="EC" id="5.1.3.13" evidence="3 7"/>
<dbReference type="GO" id="GO:0005829">
    <property type="term" value="C:cytosol"/>
    <property type="evidence" value="ECO:0007669"/>
    <property type="project" value="TreeGrafter"/>
</dbReference>
<evidence type="ECO:0000256" key="2">
    <source>
        <dbReference type="ARBA" id="ARBA00001997"/>
    </source>
</evidence>
<feature type="active site" description="Proton donor" evidence="5">
    <location>
        <position position="132"/>
    </location>
</feature>
<comment type="function">
    <text evidence="2 7">Catalyzes the epimerization of the C3' and C5'positions of dTDP-6-deoxy-D-xylo-4-hexulose, forming dTDP-6-deoxy-L-lyxo-4-hexulose.</text>
</comment>
<dbReference type="Pfam" id="PF00908">
    <property type="entry name" value="dTDP_sugar_isom"/>
    <property type="match status" value="1"/>
</dbReference>
<organism evidence="8 9">
    <name type="scientific">Lentiprolixibacter aurantiacus</name>
    <dbReference type="NCBI Taxonomy" id="2993939"/>
    <lineage>
        <taxon>Bacteria</taxon>
        <taxon>Pseudomonadati</taxon>
        <taxon>Bacteroidota</taxon>
        <taxon>Flavobacteriia</taxon>
        <taxon>Flavobacteriales</taxon>
        <taxon>Flavobacteriaceae</taxon>
        <taxon>Lentiprolixibacter</taxon>
    </lineage>
</organism>
<dbReference type="InterPro" id="IPR011051">
    <property type="entry name" value="RmlC_Cupin_sf"/>
</dbReference>
<dbReference type="AlphaFoldDB" id="A0AAE3MK02"/>
<dbReference type="RefSeq" id="WP_266010671.1">
    <property type="nucleotide sequence ID" value="NZ_JAPFQP010000001.1"/>
</dbReference>
<accession>A0AAE3MK02</accession>
<keyword evidence="7 8" id="KW-0413">Isomerase</keyword>
<dbReference type="PANTHER" id="PTHR21047:SF2">
    <property type="entry name" value="THYMIDINE DIPHOSPHO-4-KETO-RHAMNOSE 3,5-EPIMERASE"/>
    <property type="match status" value="1"/>
</dbReference>
<evidence type="ECO:0000256" key="1">
    <source>
        <dbReference type="ARBA" id="ARBA00001298"/>
    </source>
</evidence>
<evidence type="ECO:0000313" key="9">
    <source>
        <dbReference type="Proteomes" id="UP001207116"/>
    </source>
</evidence>
<comment type="similarity">
    <text evidence="7">Belongs to the dTDP-4-dehydrorhamnose 3,5-epimerase family.</text>
</comment>
<dbReference type="PANTHER" id="PTHR21047">
    <property type="entry name" value="DTDP-6-DEOXY-D-GLUCOSE-3,5 EPIMERASE"/>
    <property type="match status" value="1"/>
</dbReference>
<dbReference type="SUPFAM" id="SSF51182">
    <property type="entry name" value="RmlC-like cupins"/>
    <property type="match status" value="1"/>
</dbReference>
<keyword evidence="9" id="KW-1185">Reference proteome</keyword>
<evidence type="ECO:0000313" key="8">
    <source>
        <dbReference type="EMBL" id="MCX2718537.1"/>
    </source>
</evidence>
<reference evidence="8" key="1">
    <citation type="submission" date="2022-11" db="EMBL/GenBank/DDBJ databases">
        <title>The characterization of three novel Bacteroidetes species and genomic analysis of their roles in tidal elemental geochemical cycles.</title>
        <authorList>
            <person name="Ma K.-J."/>
        </authorList>
    </citation>
    <scope>NUCLEOTIDE SEQUENCE</scope>
    <source>
        <strain evidence="8">M415</strain>
    </source>
</reference>